<comment type="similarity">
    <text evidence="2">Belongs to the HAD-like hydrolase superfamily.</text>
</comment>
<dbReference type="SUPFAM" id="SSF56784">
    <property type="entry name" value="HAD-like"/>
    <property type="match status" value="1"/>
</dbReference>
<dbReference type="GO" id="GO:0003993">
    <property type="term" value="F:acid phosphatase activity"/>
    <property type="evidence" value="ECO:0007669"/>
    <property type="project" value="TreeGrafter"/>
</dbReference>
<dbReference type="GeneID" id="113567734"/>
<keyword evidence="6" id="KW-0460">Magnesium</keyword>
<evidence type="ECO:0000256" key="5">
    <source>
        <dbReference type="ARBA" id="ARBA00022801"/>
    </source>
</evidence>
<dbReference type="PANTHER" id="PTHR17901">
    <property type="entry name" value="MAGNESIUM-DEPENDENT PHOSPHATASE 1 MDP1"/>
    <property type="match status" value="1"/>
</dbReference>
<reference evidence="12" key="1">
    <citation type="journal article" date="2014" name="Science">
        <title>Nonhuman genetics. Genomic basis for the convergent evolution of electric organs.</title>
        <authorList>
            <person name="Gallant J.R."/>
            <person name="Traeger L.L."/>
            <person name="Volkening J.D."/>
            <person name="Moffett H."/>
            <person name="Chen P.H."/>
            <person name="Novina C.D."/>
            <person name="Phillips G.N.Jr."/>
            <person name="Anand R."/>
            <person name="Wells G.B."/>
            <person name="Pinch M."/>
            <person name="Guth R."/>
            <person name="Unguez G.A."/>
            <person name="Albert J.S."/>
            <person name="Zakon H.H."/>
            <person name="Samanta M.P."/>
            <person name="Sussman M.R."/>
        </authorList>
    </citation>
    <scope>NUCLEOTIDE SEQUENCE [LARGE SCALE GENOMIC DNA]</scope>
</reference>
<sequence>MSRPKLVVFDLDYTLWPFWVDTHVDPPFHKDESGRVLDSRNEHVTLYKDTTEVLQSVYSQGIKIAVASRTGEVEGANQLLSLYDLNQYISFKEIYPGSKVKHLNRLKKASGVPYTDMMFFDDEHRNITDVSRLGVHCVLIRNGVSSNLVTEQLQQFCRKH</sequence>
<dbReference type="RefSeq" id="XP_026851630.2">
    <property type="nucleotide sequence ID" value="XM_026995829.2"/>
</dbReference>
<comment type="cofactor">
    <cofactor evidence="1">
        <name>Mg(2+)</name>
        <dbReference type="ChEBI" id="CHEBI:18420"/>
    </cofactor>
</comment>
<organism evidence="11 12">
    <name type="scientific">Electrophorus electricus</name>
    <name type="common">Electric eel</name>
    <name type="synonym">Gymnotus electricus</name>
    <dbReference type="NCBI Taxonomy" id="8005"/>
    <lineage>
        <taxon>Eukaryota</taxon>
        <taxon>Metazoa</taxon>
        <taxon>Chordata</taxon>
        <taxon>Craniata</taxon>
        <taxon>Vertebrata</taxon>
        <taxon>Euteleostomi</taxon>
        <taxon>Actinopterygii</taxon>
        <taxon>Neopterygii</taxon>
        <taxon>Teleostei</taxon>
        <taxon>Ostariophysi</taxon>
        <taxon>Gymnotiformes</taxon>
        <taxon>Gymnotoidei</taxon>
        <taxon>Gymnotidae</taxon>
        <taxon>Electrophorus</taxon>
    </lineage>
</organism>
<keyword evidence="5" id="KW-0378">Hydrolase</keyword>
<dbReference type="CTD" id="145553"/>
<dbReference type="InterPro" id="IPR010033">
    <property type="entry name" value="HAD_SF_ppase_IIIC"/>
</dbReference>
<proteinExistence type="inferred from homology"/>
<evidence type="ECO:0000256" key="7">
    <source>
        <dbReference type="ARBA" id="ARBA00022912"/>
    </source>
</evidence>
<reference evidence="12" key="2">
    <citation type="journal article" date="2017" name="Sci. Adv.">
        <title>A tail of two voltages: Proteomic comparison of the three electric organs of the electric eel.</title>
        <authorList>
            <person name="Traeger L.L."/>
            <person name="Sabat G."/>
            <person name="Barrett-Wilt G.A."/>
            <person name="Wells G.B."/>
            <person name="Sussman M.R."/>
        </authorList>
    </citation>
    <scope>NUCLEOTIDE SEQUENCE [LARGE SCALE GENOMIC DNA]</scope>
</reference>
<evidence type="ECO:0000256" key="8">
    <source>
        <dbReference type="ARBA" id="ARBA00051722"/>
    </source>
</evidence>
<dbReference type="Pfam" id="PF12689">
    <property type="entry name" value="Acid_PPase"/>
    <property type="match status" value="1"/>
</dbReference>
<dbReference type="STRING" id="8005.ENSEEEP00000003137"/>
<evidence type="ECO:0000256" key="3">
    <source>
        <dbReference type="ARBA" id="ARBA00013064"/>
    </source>
</evidence>
<dbReference type="InterPro" id="IPR023214">
    <property type="entry name" value="HAD_sf"/>
</dbReference>
<dbReference type="NCBIfam" id="TIGR01685">
    <property type="entry name" value="MDP-1"/>
    <property type="match status" value="1"/>
</dbReference>
<accession>A0A4W4DWD4</accession>
<gene>
    <name evidence="11" type="primary">mdp1</name>
</gene>
<reference evidence="11" key="3">
    <citation type="submission" date="2020-05" db="EMBL/GenBank/DDBJ databases">
        <title>Electrophorus electricus (electric eel) genome, fEleEle1, primary haplotype.</title>
        <authorList>
            <person name="Myers G."/>
            <person name="Meyer A."/>
            <person name="Fedrigo O."/>
            <person name="Formenti G."/>
            <person name="Rhie A."/>
            <person name="Tracey A."/>
            <person name="Sims Y."/>
            <person name="Jarvis E.D."/>
        </authorList>
    </citation>
    <scope>NUCLEOTIDE SEQUENCE [LARGE SCALE GENOMIC DNA]</scope>
</reference>
<evidence type="ECO:0000256" key="2">
    <source>
        <dbReference type="ARBA" id="ARBA00007958"/>
    </source>
</evidence>
<dbReference type="InterPro" id="IPR010036">
    <property type="entry name" value="MDP_1_eu_arc"/>
</dbReference>
<evidence type="ECO:0000256" key="6">
    <source>
        <dbReference type="ARBA" id="ARBA00022842"/>
    </source>
</evidence>
<evidence type="ECO:0000256" key="1">
    <source>
        <dbReference type="ARBA" id="ARBA00001946"/>
    </source>
</evidence>
<dbReference type="InterPro" id="IPR035679">
    <property type="entry name" value="MDP-1_euk"/>
</dbReference>
<protein>
    <recommendedName>
        <fullName evidence="10">Magnesium-dependent phosphatase 1</fullName>
        <ecNumber evidence="3">3.1.3.48</ecNumber>
    </recommendedName>
</protein>
<dbReference type="OMA" id="GVWAWRK"/>
<dbReference type="Proteomes" id="UP000314983">
    <property type="component" value="Chromosome 22"/>
</dbReference>
<dbReference type="CDD" id="cd07501">
    <property type="entry name" value="HAD_MDP-1_like"/>
    <property type="match status" value="1"/>
</dbReference>
<reference evidence="11" key="4">
    <citation type="submission" date="2025-08" db="UniProtKB">
        <authorList>
            <consortium name="Ensembl"/>
        </authorList>
    </citation>
    <scope>IDENTIFICATION</scope>
</reference>
<dbReference type="GO" id="GO:0046872">
    <property type="term" value="F:metal ion binding"/>
    <property type="evidence" value="ECO:0007669"/>
    <property type="project" value="UniProtKB-KW"/>
</dbReference>
<dbReference type="EC" id="3.1.3.48" evidence="3"/>
<dbReference type="PANTHER" id="PTHR17901:SF14">
    <property type="entry name" value="MAGNESIUM-DEPENDENT PHOSPHATASE 1"/>
    <property type="match status" value="1"/>
</dbReference>
<evidence type="ECO:0000256" key="4">
    <source>
        <dbReference type="ARBA" id="ARBA00022723"/>
    </source>
</evidence>
<reference evidence="11" key="5">
    <citation type="submission" date="2025-09" db="UniProtKB">
        <authorList>
            <consortium name="Ensembl"/>
        </authorList>
    </citation>
    <scope>IDENTIFICATION</scope>
</reference>
<dbReference type="SFLD" id="SFLDG01129">
    <property type="entry name" value="C1.5:_HAD__Beta-PGM__Phosphata"/>
    <property type="match status" value="1"/>
</dbReference>
<dbReference type="KEGG" id="eee:113567734"/>
<dbReference type="FunFam" id="3.40.50.1000:FF:000127">
    <property type="entry name" value="Magnesium-dependent phosphatase 1"/>
    <property type="match status" value="1"/>
</dbReference>
<dbReference type="GO" id="GO:0004725">
    <property type="term" value="F:protein tyrosine phosphatase activity"/>
    <property type="evidence" value="ECO:0007669"/>
    <property type="project" value="UniProtKB-EC"/>
</dbReference>
<dbReference type="GeneTree" id="ENSGT00940000165797"/>
<dbReference type="SFLD" id="SFLDG01131">
    <property type="entry name" value="C1.5.2:_MDP_Like"/>
    <property type="match status" value="1"/>
</dbReference>
<keyword evidence="12" id="KW-1185">Reference proteome</keyword>
<dbReference type="InterPro" id="IPR036412">
    <property type="entry name" value="HAD-like_sf"/>
</dbReference>
<evidence type="ECO:0000256" key="9">
    <source>
        <dbReference type="ARBA" id="ARBA00055318"/>
    </source>
</evidence>
<dbReference type="NCBIfam" id="TIGR01681">
    <property type="entry name" value="HAD-SF-IIIC"/>
    <property type="match status" value="1"/>
</dbReference>
<comment type="catalytic activity">
    <reaction evidence="8">
        <text>O-phospho-L-tyrosyl-[protein] + H2O = L-tyrosyl-[protein] + phosphate</text>
        <dbReference type="Rhea" id="RHEA:10684"/>
        <dbReference type="Rhea" id="RHEA-COMP:10136"/>
        <dbReference type="Rhea" id="RHEA-COMP:20101"/>
        <dbReference type="ChEBI" id="CHEBI:15377"/>
        <dbReference type="ChEBI" id="CHEBI:43474"/>
        <dbReference type="ChEBI" id="CHEBI:46858"/>
        <dbReference type="ChEBI" id="CHEBI:61978"/>
        <dbReference type="EC" id="3.1.3.48"/>
    </reaction>
</comment>
<comment type="function">
    <text evidence="9">Magnesium-dependent phosphatase which may act as a tyrosine phosphatase.</text>
</comment>
<evidence type="ECO:0000313" key="11">
    <source>
        <dbReference type="Ensembl" id="ENSEEEP00000003137.2"/>
    </source>
</evidence>
<dbReference type="AlphaFoldDB" id="A0A4W4DWD4"/>
<dbReference type="Gene3D" id="3.40.50.1000">
    <property type="entry name" value="HAD superfamily/HAD-like"/>
    <property type="match status" value="1"/>
</dbReference>
<dbReference type="Ensembl" id="ENSEEET00000003183.2">
    <property type="protein sequence ID" value="ENSEEEP00000003137.2"/>
    <property type="gene ID" value="ENSEEEG00000001777.2"/>
</dbReference>
<evidence type="ECO:0000313" key="12">
    <source>
        <dbReference type="Proteomes" id="UP000314983"/>
    </source>
</evidence>
<keyword evidence="4" id="KW-0479">Metal-binding</keyword>
<keyword evidence="7" id="KW-0904">Protein phosphatase</keyword>
<evidence type="ECO:0000256" key="10">
    <source>
        <dbReference type="ARBA" id="ARBA00069981"/>
    </source>
</evidence>
<dbReference type="SFLD" id="SFLDS00003">
    <property type="entry name" value="Haloacid_Dehalogenase"/>
    <property type="match status" value="1"/>
</dbReference>
<name>A0A4W4DWD4_ELEEL</name>